<protein>
    <recommendedName>
        <fullName evidence="4">J domain-containing protein</fullName>
    </recommendedName>
</protein>
<sequence length="480" mass="52489">MPPKDTELYDILDVKVDATDIELKKAYRKLAIKWHPDKNPSPEAEAKFKEIGEAYQILSDPDQRAFYDKVGRVAMNAPESGMEDPEAIFSKLFGGEAFVNYIGEIALVKDFTSTMDVVMTPEERAEMEAAKNAPEEGRPASPTKTGSASPTKDGAASPAKPASPTKASFVGSEATPDVKAEAKGETQAEDKTAETSTGSAVGTPASASATDLHKKKDAGKAKLTPEQKTKLEALEQENQNRREIRIKDLTTKLLTRIRPYVDAKHPGEANDPETKAFEERIRTEAEDLKLESFGVELLHTIGTVYITRASNFVKSKKFFGGAFFGRLKEKGGFVKESFGMLSSALNVQAAMQEMERLEAKGTATQEEIAALAEDLSAKMLLTTWRATRIEVITILGPVVDAVLNEPGISKDLALRRAKAIMAIGNIFKAVEDDEDAEERRELERLVAAAAGKKKGKKEKSRRSSPVPVVEEPEKDKETEK</sequence>
<evidence type="ECO:0000256" key="2">
    <source>
        <dbReference type="SAM" id="Coils"/>
    </source>
</evidence>
<name>A0AA48L4U0_9TREE</name>
<dbReference type="GO" id="GO:0005829">
    <property type="term" value="C:cytosol"/>
    <property type="evidence" value="ECO:0007669"/>
    <property type="project" value="TreeGrafter"/>
</dbReference>
<dbReference type="Pfam" id="PF14308">
    <property type="entry name" value="DnaJ-X"/>
    <property type="match status" value="1"/>
</dbReference>
<keyword evidence="1" id="KW-0143">Chaperone</keyword>
<evidence type="ECO:0000259" key="4">
    <source>
        <dbReference type="PROSITE" id="PS50076"/>
    </source>
</evidence>
<dbReference type="InterPro" id="IPR052814">
    <property type="entry name" value="Peroxisomal_DnaJ"/>
</dbReference>
<evidence type="ECO:0000313" key="5">
    <source>
        <dbReference type="EMBL" id="BEI91948.1"/>
    </source>
</evidence>
<dbReference type="KEGG" id="ccac:CcaHIS019_0407680"/>
<feature type="compositionally biased region" description="Polar residues" evidence="3">
    <location>
        <begin position="194"/>
        <end position="209"/>
    </location>
</feature>
<feature type="compositionally biased region" description="Basic and acidic residues" evidence="3">
    <location>
        <begin position="176"/>
        <end position="193"/>
    </location>
</feature>
<dbReference type="Proteomes" id="UP001233271">
    <property type="component" value="Chromosome 4"/>
</dbReference>
<feature type="domain" description="J" evidence="4">
    <location>
        <begin position="7"/>
        <end position="71"/>
    </location>
</feature>
<feature type="region of interest" description="Disordered" evidence="3">
    <location>
        <begin position="448"/>
        <end position="480"/>
    </location>
</feature>
<dbReference type="RefSeq" id="XP_060457213.1">
    <property type="nucleotide sequence ID" value="XM_060600639.1"/>
</dbReference>
<dbReference type="InterPro" id="IPR036869">
    <property type="entry name" value="J_dom_sf"/>
</dbReference>
<feature type="compositionally biased region" description="Basic and acidic residues" evidence="3">
    <location>
        <begin position="471"/>
        <end position="480"/>
    </location>
</feature>
<dbReference type="CDD" id="cd06257">
    <property type="entry name" value="DnaJ"/>
    <property type="match status" value="1"/>
</dbReference>
<dbReference type="PROSITE" id="PS50076">
    <property type="entry name" value="DNAJ_2"/>
    <property type="match status" value="1"/>
</dbReference>
<dbReference type="AlphaFoldDB" id="A0AA48L4U0"/>
<feature type="region of interest" description="Disordered" evidence="3">
    <location>
        <begin position="125"/>
        <end position="228"/>
    </location>
</feature>
<evidence type="ECO:0000256" key="1">
    <source>
        <dbReference type="ARBA" id="ARBA00023186"/>
    </source>
</evidence>
<dbReference type="PANTHER" id="PTHR45006:SF1">
    <property type="entry name" value="DNAJ-LIKE PROTEIN 1"/>
    <property type="match status" value="1"/>
</dbReference>
<reference evidence="5" key="1">
    <citation type="journal article" date="2023" name="BMC Genomics">
        <title>Chromosome-level genome assemblies of Cutaneotrichosporon spp. (Trichosporonales, Basidiomycota) reveal imbalanced evolution between nucleotide sequences and chromosome synteny.</title>
        <authorList>
            <person name="Kobayashi Y."/>
            <person name="Kayamori A."/>
            <person name="Aoki K."/>
            <person name="Shiwa Y."/>
            <person name="Matsutani M."/>
            <person name="Fujita N."/>
            <person name="Sugita T."/>
            <person name="Iwasaki W."/>
            <person name="Tanaka N."/>
            <person name="Takashima M."/>
        </authorList>
    </citation>
    <scope>NUCLEOTIDE SEQUENCE</scope>
    <source>
        <strain evidence="5">HIS019</strain>
    </source>
</reference>
<dbReference type="PANTHER" id="PTHR45006">
    <property type="entry name" value="DNAJ-LIKE PROTEIN 1"/>
    <property type="match status" value="1"/>
</dbReference>
<dbReference type="SUPFAM" id="SSF46565">
    <property type="entry name" value="Chaperone J-domain"/>
    <property type="match status" value="1"/>
</dbReference>
<dbReference type="GO" id="GO:0016558">
    <property type="term" value="P:protein import into peroxisome matrix"/>
    <property type="evidence" value="ECO:0007669"/>
    <property type="project" value="TreeGrafter"/>
</dbReference>
<keyword evidence="2" id="KW-0175">Coiled coil</keyword>
<dbReference type="EMBL" id="AP028215">
    <property type="protein sequence ID" value="BEI91948.1"/>
    <property type="molecule type" value="Genomic_DNA"/>
</dbReference>
<dbReference type="InterPro" id="IPR026894">
    <property type="entry name" value="DnaJ_X"/>
</dbReference>
<dbReference type="FunFam" id="1.10.287.110:FF:000028">
    <property type="entry name" value="DnaJ domain protein"/>
    <property type="match status" value="1"/>
</dbReference>
<dbReference type="PRINTS" id="PR00625">
    <property type="entry name" value="JDOMAIN"/>
</dbReference>
<keyword evidence="6" id="KW-1185">Reference proteome</keyword>
<feature type="coiled-coil region" evidence="2">
    <location>
        <begin position="340"/>
        <end position="374"/>
    </location>
</feature>
<feature type="compositionally biased region" description="Basic and acidic residues" evidence="3">
    <location>
        <begin position="211"/>
        <end position="228"/>
    </location>
</feature>
<dbReference type="Gene3D" id="1.10.287.110">
    <property type="entry name" value="DnaJ domain"/>
    <property type="match status" value="1"/>
</dbReference>
<dbReference type="InterPro" id="IPR018253">
    <property type="entry name" value="DnaJ_domain_CS"/>
</dbReference>
<organism evidence="5 6">
    <name type="scientific">Cutaneotrichosporon cavernicola</name>
    <dbReference type="NCBI Taxonomy" id="279322"/>
    <lineage>
        <taxon>Eukaryota</taxon>
        <taxon>Fungi</taxon>
        <taxon>Dikarya</taxon>
        <taxon>Basidiomycota</taxon>
        <taxon>Agaricomycotina</taxon>
        <taxon>Tremellomycetes</taxon>
        <taxon>Trichosporonales</taxon>
        <taxon>Trichosporonaceae</taxon>
        <taxon>Cutaneotrichosporon</taxon>
    </lineage>
</organism>
<feature type="compositionally biased region" description="Basic residues" evidence="3">
    <location>
        <begin position="451"/>
        <end position="462"/>
    </location>
</feature>
<feature type="compositionally biased region" description="Low complexity" evidence="3">
    <location>
        <begin position="155"/>
        <end position="168"/>
    </location>
</feature>
<dbReference type="InterPro" id="IPR001623">
    <property type="entry name" value="DnaJ_domain"/>
</dbReference>
<evidence type="ECO:0000313" key="6">
    <source>
        <dbReference type="Proteomes" id="UP001233271"/>
    </source>
</evidence>
<accession>A0AA48L4U0</accession>
<proteinExistence type="predicted"/>
<feature type="compositionally biased region" description="Basic and acidic residues" evidence="3">
    <location>
        <begin position="125"/>
        <end position="138"/>
    </location>
</feature>
<dbReference type="Pfam" id="PF00226">
    <property type="entry name" value="DnaJ"/>
    <property type="match status" value="1"/>
</dbReference>
<evidence type="ECO:0000256" key="3">
    <source>
        <dbReference type="SAM" id="MobiDB-lite"/>
    </source>
</evidence>
<dbReference type="GeneID" id="85495818"/>
<gene>
    <name evidence="5" type="primary">CAJ1</name>
    <name evidence="5" type="ORF">CcaverHIS019_0407680</name>
</gene>
<dbReference type="PROSITE" id="PS00636">
    <property type="entry name" value="DNAJ_1"/>
    <property type="match status" value="1"/>
</dbReference>
<dbReference type="SMART" id="SM00271">
    <property type="entry name" value="DnaJ"/>
    <property type="match status" value="1"/>
</dbReference>